<evidence type="ECO:0000256" key="1">
    <source>
        <dbReference type="ARBA" id="ARBA00022729"/>
    </source>
</evidence>
<dbReference type="Gene3D" id="2.60.120.200">
    <property type="match status" value="1"/>
</dbReference>
<organism evidence="2 3">
    <name type="scientific">Weissella cibaria</name>
    <dbReference type="NCBI Taxonomy" id="137591"/>
    <lineage>
        <taxon>Bacteria</taxon>
        <taxon>Bacillati</taxon>
        <taxon>Bacillota</taxon>
        <taxon>Bacilli</taxon>
        <taxon>Lactobacillales</taxon>
        <taxon>Lactobacillaceae</taxon>
        <taxon>Weissella</taxon>
    </lineage>
</organism>
<keyword evidence="1" id="KW-0732">Signal</keyword>
<evidence type="ECO:0000313" key="2">
    <source>
        <dbReference type="EMBL" id="AWF96217.1"/>
    </source>
</evidence>
<dbReference type="InterPro" id="IPR022263">
    <property type="entry name" value="KxYKxGKxW"/>
</dbReference>
<reference evidence="2 3" key="1">
    <citation type="submission" date="2017-04" db="EMBL/GenBank/DDBJ databases">
        <title>Weissella cibaria strain m2 complete genome.</title>
        <authorList>
            <person name="Pan Q."/>
            <person name="Tan M."/>
            <person name="Yao F."/>
            <person name="Su S."/>
        </authorList>
    </citation>
    <scope>NUCLEOTIDE SEQUENCE [LARGE SCALE GENOMIC DNA]</scope>
    <source>
        <strain evidence="2 3">M2</strain>
    </source>
</reference>
<accession>A0A2S1KT69</accession>
<evidence type="ECO:0000313" key="3">
    <source>
        <dbReference type="Proteomes" id="UP000244870"/>
    </source>
</evidence>
<dbReference type="EMBL" id="CP020928">
    <property type="protein sequence ID" value="AWF96217.1"/>
    <property type="molecule type" value="Genomic_DNA"/>
</dbReference>
<protein>
    <recommendedName>
        <fullName evidence="4">KxYKxGKxW signal peptide</fullName>
    </recommendedName>
</protein>
<evidence type="ECO:0008006" key="4">
    <source>
        <dbReference type="Google" id="ProtNLM"/>
    </source>
</evidence>
<proteinExistence type="predicted"/>
<name>A0A2S1KT69_9LACO</name>
<dbReference type="RefSeq" id="WP_108730807.1">
    <property type="nucleotide sequence ID" value="NZ_CP020928.1"/>
</dbReference>
<dbReference type="Pfam" id="PF19258">
    <property type="entry name" value="KxYKxGKxW_sig"/>
    <property type="match status" value="1"/>
</dbReference>
<gene>
    <name evidence="2" type="ORF">B6254_1854</name>
</gene>
<dbReference type="NCBIfam" id="TIGR03715">
    <property type="entry name" value="KxYKxGKxW"/>
    <property type="match status" value="1"/>
</dbReference>
<dbReference type="Proteomes" id="UP000244870">
    <property type="component" value="Chromosome"/>
</dbReference>
<dbReference type="AlphaFoldDB" id="A0A2S1KT69"/>
<sequence length="823" mass="83161">MKNNKILSEADYIAKEHYKMYKAGKKWMVAGITAVSILGAVAMAEGTASADQVANVASGTDPAVVKVDQTAVASQSATAVTLSASASVSSVASEVPAVTEVSASSVVVSSVVASEAVSSSSDVESSVAPASVSASVEASSSVSASVTPVASVSASVESSTVVESSSVVESVASSVAPVVNGHDSVAMSSMMSSAESAKAAGSIVAMKAVLGTTPAAGTVTNSGIASMSNVNHVVTITDPKQAPSYFTPTGSGIAVKPDATGKYTLTNGEKQTGAIAFNNQVDMSDNWSFDVTLDLPSVNHDTVQKGDFIGVVLTPTAPDKVATAANASLGGGGLGIAGSKNAYVWGMDYYYNDGSQFGDTTNAVNTKTTTSGIWPLQTTTTTTTEYGVQVGLRKTDSSGNLVAAGSMADVSAKMSTAGGSTVALGSNGTIMVRTTHMGSDKTYSGNMIGLSTLGDERILNASTGVDRNVTRDPSTYNSSTQDDVAFKSTATFSWNATTKVLTVVMSQQTFTYDMSKQNLPSVLSVGVLSSTGGNYTTNNVQIAKFTGKVATTNVKASYNLNGDTTSVAGTSFTANVGDSIKIDNTAETSSIDGATITAAAPKVAGYTLTGYVFKDATGTAVNTVVLNADGSVKSGDATQKISDGLTVTFNYGKNVSATVNITDAAGNILSKDAATVSTLAGNTVANGDVAFTLDNLPQIPGYKALPVTVSTFNNTVVNGGETINVVYVKDASASPVNDTTVDVSSEPSVIAAQKNLDSAISSGTGLTDAEKAYDTAVAKAATEREAATTAASDLAPYPANLENEAITTAKQAVADAVAGFSKW</sequence>